<evidence type="ECO:0000313" key="2">
    <source>
        <dbReference type="Proteomes" id="UP000707451"/>
    </source>
</evidence>
<dbReference type="AlphaFoldDB" id="A0A9P8BUA9"/>
<dbReference type="EMBL" id="JAHRHY010000007">
    <property type="protein sequence ID" value="KAG9068063.1"/>
    <property type="molecule type" value="Genomic_DNA"/>
</dbReference>
<evidence type="ECO:0000313" key="1">
    <source>
        <dbReference type="EMBL" id="KAG9068063.1"/>
    </source>
</evidence>
<dbReference type="Proteomes" id="UP000707451">
    <property type="component" value="Unassembled WGS sequence"/>
</dbReference>
<comment type="caution">
    <text evidence="1">The sequence shown here is derived from an EMBL/GenBank/DDBJ whole genome shotgun (WGS) entry which is preliminary data.</text>
</comment>
<dbReference type="OrthoDB" id="2441143at2759"/>
<proteinExistence type="predicted"/>
<reference evidence="1" key="1">
    <citation type="submission" date="2021-06" db="EMBL/GenBank/DDBJ databases">
        <title>Genome Sequence of Mortierella hyaline Strain SCG-10, a Cold-Adapted, Nitrate-Reducing Fungus Isolated from Soil in Minnesota, USA.</title>
        <authorList>
            <person name="Aldossari N."/>
        </authorList>
    </citation>
    <scope>NUCLEOTIDE SEQUENCE</scope>
    <source>
        <strain evidence="1">SCG-10</strain>
    </source>
</reference>
<sequence>MEADLRIRKQHFVTIRKNLDSAFYWSLSSRRHFAENDYQRNIYSLGPASNYSIIKAIGQDQFNLYLFSFEIPFTPTNLVRSVSGQLALEFKKIYRNGTFDLYKKKMGTQGTTVDIQIREEISAAGNFHHLNKLTKNSRKIAPFTTSQQPIVAFSERELALLFWKRKPLRERLEEFARQDHTQITSTNDLETWITGKEPGTDGFRVQLLAFKLRELQDVRYQRLSENRLPPRLTPTVGGTDYYLQEIQNVITSKEDIERL</sequence>
<name>A0A9P8BUA9_9FUNG</name>
<gene>
    <name evidence="1" type="ORF">KI688_011655</name>
</gene>
<keyword evidence="2" id="KW-1185">Reference proteome</keyword>
<organism evidence="1 2">
    <name type="scientific">Linnemannia hyalina</name>
    <dbReference type="NCBI Taxonomy" id="64524"/>
    <lineage>
        <taxon>Eukaryota</taxon>
        <taxon>Fungi</taxon>
        <taxon>Fungi incertae sedis</taxon>
        <taxon>Mucoromycota</taxon>
        <taxon>Mortierellomycotina</taxon>
        <taxon>Mortierellomycetes</taxon>
        <taxon>Mortierellales</taxon>
        <taxon>Mortierellaceae</taxon>
        <taxon>Linnemannia</taxon>
    </lineage>
</organism>
<accession>A0A9P8BUA9</accession>
<protein>
    <submittedName>
        <fullName evidence="1">Uncharacterized protein</fullName>
    </submittedName>
</protein>